<evidence type="ECO:0008006" key="11">
    <source>
        <dbReference type="Google" id="ProtNLM"/>
    </source>
</evidence>
<dbReference type="SMART" id="SM00382">
    <property type="entry name" value="AAA"/>
    <property type="match status" value="2"/>
</dbReference>
<evidence type="ECO:0000256" key="1">
    <source>
        <dbReference type="ARBA" id="ARBA00022737"/>
    </source>
</evidence>
<keyword evidence="6" id="KW-0812">Transmembrane</keyword>
<organism evidence="9 10">
    <name type="scientific">Candidatus Uhrbacteria bacterium RIFCSPLOWO2_02_FULL_49_11</name>
    <dbReference type="NCBI Taxonomy" id="1802409"/>
    <lineage>
        <taxon>Bacteria</taxon>
        <taxon>Candidatus Uhriibacteriota</taxon>
    </lineage>
</organism>
<evidence type="ECO:0000256" key="6">
    <source>
        <dbReference type="SAM" id="Phobius"/>
    </source>
</evidence>
<dbReference type="InterPro" id="IPR027417">
    <property type="entry name" value="P-loop_NTPase"/>
</dbReference>
<evidence type="ECO:0000256" key="4">
    <source>
        <dbReference type="ARBA" id="ARBA00023186"/>
    </source>
</evidence>
<keyword evidence="6" id="KW-1133">Transmembrane helix</keyword>
<keyword evidence="1" id="KW-0677">Repeat</keyword>
<dbReference type="InterPro" id="IPR003959">
    <property type="entry name" value="ATPase_AAA_core"/>
</dbReference>
<keyword evidence="6" id="KW-0472">Membrane</keyword>
<dbReference type="GO" id="GO:0034605">
    <property type="term" value="P:cellular response to heat"/>
    <property type="evidence" value="ECO:0007669"/>
    <property type="project" value="TreeGrafter"/>
</dbReference>
<evidence type="ECO:0000256" key="2">
    <source>
        <dbReference type="ARBA" id="ARBA00022741"/>
    </source>
</evidence>
<dbReference type="InterPro" id="IPR004176">
    <property type="entry name" value="Clp_R_N"/>
</dbReference>
<dbReference type="Proteomes" id="UP000178264">
    <property type="component" value="Unassembled WGS sequence"/>
</dbReference>
<dbReference type="GO" id="GO:0016887">
    <property type="term" value="F:ATP hydrolysis activity"/>
    <property type="evidence" value="ECO:0007669"/>
    <property type="project" value="InterPro"/>
</dbReference>
<dbReference type="PANTHER" id="PTHR11638:SF175">
    <property type="entry name" value="ATP-DEPENDENT CLP PROTEASE, ATP-BINDING SUBUNIT CLPC"/>
    <property type="match status" value="1"/>
</dbReference>
<dbReference type="InterPro" id="IPR019489">
    <property type="entry name" value="Clp_ATPase_C"/>
</dbReference>
<dbReference type="Gene3D" id="1.10.1780.10">
    <property type="entry name" value="Clp, N-terminal domain"/>
    <property type="match status" value="1"/>
</dbReference>
<dbReference type="Pfam" id="PF10431">
    <property type="entry name" value="ClpB_D2-small"/>
    <property type="match status" value="1"/>
</dbReference>
<dbReference type="CDD" id="cd19499">
    <property type="entry name" value="RecA-like_ClpB_Hsp104-like"/>
    <property type="match status" value="1"/>
</dbReference>
<dbReference type="GO" id="GO:0005737">
    <property type="term" value="C:cytoplasm"/>
    <property type="evidence" value="ECO:0007669"/>
    <property type="project" value="TreeGrafter"/>
</dbReference>
<dbReference type="SMART" id="SM01086">
    <property type="entry name" value="ClpB_D2-small"/>
    <property type="match status" value="1"/>
</dbReference>
<feature type="compositionally biased region" description="Polar residues" evidence="5">
    <location>
        <begin position="1"/>
        <end position="11"/>
    </location>
</feature>
<proteinExistence type="predicted"/>
<evidence type="ECO:0000256" key="5">
    <source>
        <dbReference type="SAM" id="MobiDB-lite"/>
    </source>
</evidence>
<evidence type="ECO:0000313" key="10">
    <source>
        <dbReference type="Proteomes" id="UP000178264"/>
    </source>
</evidence>
<keyword evidence="3" id="KW-0067">ATP-binding</keyword>
<sequence>MSTQPQQNDSLNPHPCAHRGKEPSRCALCFGTGAVWEYEGKVFCWARPVSSLRIMADEVGRAVRLGIGSAMFLVVACAVISLGYLIVRAQDDYAAVARHLFYGSDVAAVMVWIGVLAASYLMYRFISEQQKGADLRKQIAKSAMKGNWFARGRYAQDIAPFFTEAAQRIIEHSYEFAKRLNAQEFSSIHILASAVSDPSIGLMLSRLSIDGTLFAEKVKHLLARKAFGTGAPRVSQECYVMLLNAFKGAYLRRHARVKPTDLFIALAAPACADPYAVFTDLEITERAIVHVAEWIELHRELVRRARHFARRAAYKPKGAMNRTYTSVATPLLDRCSRDLTMYARAGALPVAVGREREVSELFRVLSAGEQGALLVGEEGAGKSSVVGHIADAMASEEVPRILADKRLVELSVPALVAGGGTLGGMEEALLKMTREIRKAGNVILVIENVHTLVGTRSAGGAAFDIAGIIAELLEHKQLFVIATTTPQEARTFIETSPLGRLLSRVDIGETDREQTIRVLESKAPSIEGRLKIYFSYPALEKIVDLSLRYLIEGHMPDKAIHLMEESGEAVREERKEWSVVHPEDVAAVVSEKTHVPLTTISEHEGSLLLALEARLHERIIDQEEAVTLVANAIRRGRTELRDRKRPIASFLFLGPTGVGKTEVARAVAEVYYGDERAMVRLDMSEYQGADALDKLLGSVAAGAFGYLTEAVRKQPFSLVVLDEFEKASGDVLNLFLQVLEDGRLTDAHGRTVNFTNTIIIGTSNAGAEIILSMLRAGDAIEKIKIELIQNELPKRFRPELLNRFDGVVVFKPLSVTDVQAIARLMLSRIERDLNEKGIGLKVEDVAVMDLAREGFDPAYGARPLRRLIQERVEDPIAQFLLSGQLARRDVVILEYGGSPHVEKAPPL</sequence>
<dbReference type="InterPro" id="IPR003593">
    <property type="entry name" value="AAA+_ATPase"/>
</dbReference>
<dbReference type="SUPFAM" id="SSF81923">
    <property type="entry name" value="Double Clp-N motif"/>
    <property type="match status" value="1"/>
</dbReference>
<dbReference type="Pfam" id="PF17871">
    <property type="entry name" value="AAA_lid_9"/>
    <property type="match status" value="1"/>
</dbReference>
<evidence type="ECO:0000256" key="3">
    <source>
        <dbReference type="ARBA" id="ARBA00022840"/>
    </source>
</evidence>
<dbReference type="Pfam" id="PF02861">
    <property type="entry name" value="Clp_N"/>
    <property type="match status" value="1"/>
</dbReference>
<dbReference type="Gene3D" id="1.10.8.60">
    <property type="match status" value="2"/>
</dbReference>
<gene>
    <name evidence="9" type="ORF">A3I42_03230</name>
</gene>
<evidence type="ECO:0000313" key="9">
    <source>
        <dbReference type="EMBL" id="OGL88781.1"/>
    </source>
</evidence>
<evidence type="ECO:0000259" key="7">
    <source>
        <dbReference type="SMART" id="SM00382"/>
    </source>
</evidence>
<dbReference type="EMBL" id="MGER01000011">
    <property type="protein sequence ID" value="OGL88781.1"/>
    <property type="molecule type" value="Genomic_DNA"/>
</dbReference>
<accession>A0A1F7VEB4</accession>
<dbReference type="CDD" id="cd00009">
    <property type="entry name" value="AAA"/>
    <property type="match status" value="1"/>
</dbReference>
<feature type="region of interest" description="Disordered" evidence="5">
    <location>
        <begin position="1"/>
        <end position="21"/>
    </location>
</feature>
<protein>
    <recommendedName>
        <fullName evidence="11">Clp R domain-containing protein</fullName>
    </recommendedName>
</protein>
<dbReference type="PANTHER" id="PTHR11638">
    <property type="entry name" value="ATP-DEPENDENT CLP PROTEASE"/>
    <property type="match status" value="1"/>
</dbReference>
<dbReference type="GO" id="GO:0005524">
    <property type="term" value="F:ATP binding"/>
    <property type="evidence" value="ECO:0007669"/>
    <property type="project" value="UniProtKB-KW"/>
</dbReference>
<dbReference type="Pfam" id="PF07724">
    <property type="entry name" value="AAA_2"/>
    <property type="match status" value="1"/>
</dbReference>
<feature type="domain" description="AAA+ ATPase" evidence="7">
    <location>
        <begin position="646"/>
        <end position="786"/>
    </location>
</feature>
<keyword evidence="4" id="KW-0143">Chaperone</keyword>
<dbReference type="AlphaFoldDB" id="A0A1F7VEB4"/>
<reference evidence="9 10" key="1">
    <citation type="journal article" date="2016" name="Nat. Commun.">
        <title>Thousands of microbial genomes shed light on interconnected biogeochemical processes in an aquifer system.</title>
        <authorList>
            <person name="Anantharaman K."/>
            <person name="Brown C.T."/>
            <person name="Hug L.A."/>
            <person name="Sharon I."/>
            <person name="Castelle C.J."/>
            <person name="Probst A.J."/>
            <person name="Thomas B.C."/>
            <person name="Singh A."/>
            <person name="Wilkins M.J."/>
            <person name="Karaoz U."/>
            <person name="Brodie E.L."/>
            <person name="Williams K.H."/>
            <person name="Hubbard S.S."/>
            <person name="Banfield J.F."/>
        </authorList>
    </citation>
    <scope>NUCLEOTIDE SEQUENCE [LARGE SCALE GENOMIC DNA]</scope>
</reference>
<dbReference type="InterPro" id="IPR036628">
    <property type="entry name" value="Clp_N_dom_sf"/>
</dbReference>
<name>A0A1F7VEB4_9BACT</name>
<evidence type="ECO:0000259" key="8">
    <source>
        <dbReference type="SMART" id="SM01086"/>
    </source>
</evidence>
<feature type="domain" description="Clp ATPase C-terminal" evidence="8">
    <location>
        <begin position="813"/>
        <end position="901"/>
    </location>
</feature>
<dbReference type="InterPro" id="IPR041546">
    <property type="entry name" value="ClpA/ClpB_AAA_lid"/>
</dbReference>
<feature type="transmembrane region" description="Helical" evidence="6">
    <location>
        <begin position="65"/>
        <end position="87"/>
    </location>
</feature>
<dbReference type="InterPro" id="IPR050130">
    <property type="entry name" value="ClpA_ClpB"/>
</dbReference>
<feature type="domain" description="AAA+ ATPase" evidence="7">
    <location>
        <begin position="368"/>
        <end position="511"/>
    </location>
</feature>
<keyword evidence="2" id="KW-0547">Nucleotide-binding</keyword>
<dbReference type="Pfam" id="PF00004">
    <property type="entry name" value="AAA"/>
    <property type="match status" value="1"/>
</dbReference>
<feature type="transmembrane region" description="Helical" evidence="6">
    <location>
        <begin position="99"/>
        <end position="123"/>
    </location>
</feature>
<dbReference type="Gene3D" id="3.40.50.300">
    <property type="entry name" value="P-loop containing nucleotide triphosphate hydrolases"/>
    <property type="match status" value="2"/>
</dbReference>
<comment type="caution">
    <text evidence="9">The sequence shown here is derived from an EMBL/GenBank/DDBJ whole genome shotgun (WGS) entry which is preliminary data.</text>
</comment>
<dbReference type="InterPro" id="IPR001270">
    <property type="entry name" value="ClpA/B"/>
</dbReference>
<dbReference type="PRINTS" id="PR00300">
    <property type="entry name" value="CLPPROTEASEA"/>
</dbReference>
<dbReference type="SUPFAM" id="SSF52540">
    <property type="entry name" value="P-loop containing nucleoside triphosphate hydrolases"/>
    <property type="match status" value="2"/>
</dbReference>